<name>A0A0A9EQZ1_ARUDO</name>
<reference evidence="1" key="1">
    <citation type="submission" date="2014-09" db="EMBL/GenBank/DDBJ databases">
        <authorList>
            <person name="Magalhaes I.L.F."/>
            <person name="Oliveira U."/>
            <person name="Santos F.R."/>
            <person name="Vidigal T.H.D.A."/>
            <person name="Brescovit A.D."/>
            <person name="Santos A.J."/>
        </authorList>
    </citation>
    <scope>NUCLEOTIDE SEQUENCE</scope>
    <source>
        <tissue evidence="1">Shoot tissue taken approximately 20 cm above the soil surface</tissue>
    </source>
</reference>
<sequence length="21" mass="2407">MWSASLRTTTYFDQSRGVATQ</sequence>
<evidence type="ECO:0000313" key="1">
    <source>
        <dbReference type="EMBL" id="JAE00296.1"/>
    </source>
</evidence>
<proteinExistence type="predicted"/>
<dbReference type="AlphaFoldDB" id="A0A0A9EQZ1"/>
<organism evidence="1">
    <name type="scientific">Arundo donax</name>
    <name type="common">Giant reed</name>
    <name type="synonym">Donax arundinaceus</name>
    <dbReference type="NCBI Taxonomy" id="35708"/>
    <lineage>
        <taxon>Eukaryota</taxon>
        <taxon>Viridiplantae</taxon>
        <taxon>Streptophyta</taxon>
        <taxon>Embryophyta</taxon>
        <taxon>Tracheophyta</taxon>
        <taxon>Spermatophyta</taxon>
        <taxon>Magnoliopsida</taxon>
        <taxon>Liliopsida</taxon>
        <taxon>Poales</taxon>
        <taxon>Poaceae</taxon>
        <taxon>PACMAD clade</taxon>
        <taxon>Arundinoideae</taxon>
        <taxon>Arundineae</taxon>
        <taxon>Arundo</taxon>
    </lineage>
</organism>
<reference evidence="1" key="2">
    <citation type="journal article" date="2015" name="Data Brief">
        <title>Shoot transcriptome of the giant reed, Arundo donax.</title>
        <authorList>
            <person name="Barrero R.A."/>
            <person name="Guerrero F.D."/>
            <person name="Moolhuijzen P."/>
            <person name="Goolsby J.A."/>
            <person name="Tidwell J."/>
            <person name="Bellgard S.E."/>
            <person name="Bellgard M.I."/>
        </authorList>
    </citation>
    <scope>NUCLEOTIDE SEQUENCE</scope>
    <source>
        <tissue evidence="1">Shoot tissue taken approximately 20 cm above the soil surface</tissue>
    </source>
</reference>
<protein>
    <submittedName>
        <fullName evidence="1">Uncharacterized protein</fullName>
    </submittedName>
</protein>
<dbReference type="EMBL" id="GBRH01197600">
    <property type="protein sequence ID" value="JAE00296.1"/>
    <property type="molecule type" value="Transcribed_RNA"/>
</dbReference>
<accession>A0A0A9EQZ1</accession>